<reference evidence="1 2" key="1">
    <citation type="submission" date="2015-11" db="EMBL/GenBank/DDBJ databases">
        <title>Sequence of Pedobacter ginsenosidimutans.</title>
        <authorList>
            <person name="Carson E."/>
            <person name="Keyser V."/>
            <person name="Newman J."/>
            <person name="Miller J."/>
        </authorList>
    </citation>
    <scope>NUCLEOTIDE SEQUENCE [LARGE SCALE GENOMIC DNA]</scope>
    <source>
        <strain evidence="1 2">KACC 14530</strain>
    </source>
</reference>
<dbReference type="STRING" id="687842.ASU31_05585"/>
<comment type="caution">
    <text evidence="1">The sequence shown here is derived from an EMBL/GenBank/DDBJ whole genome shotgun (WGS) entry which is preliminary data.</text>
</comment>
<dbReference type="AlphaFoldDB" id="A0A0T5VTJ7"/>
<sequence>MNEEINALLSIYEQEKKLIESIIEEDRIDGDYKAIRLNSKNLNRIQHQIALIKSLIDPYTQEKERLKRTIDFLVEKSEFEESNEHRTHMLAQIDRKLDQLNSYKAGYFNDGQEFDDAIFDLVEQKIEGFIFNLKKENKLAILFKRTDKEILLSVTNIKKLKKQRILDKNTIAVLKSIGFKEEKHADSLIFTYGLDNFKDAIFIKTIVSRVIFDAFYFQELDKETTIEIF</sequence>
<evidence type="ECO:0000313" key="1">
    <source>
        <dbReference type="EMBL" id="KRT17144.1"/>
    </source>
</evidence>
<accession>A0A0T5VTJ7</accession>
<proteinExistence type="predicted"/>
<gene>
    <name evidence="1" type="ORF">ASU31_05585</name>
</gene>
<name>A0A0T5VTJ7_9SPHI</name>
<dbReference type="RefSeq" id="WP_057931388.1">
    <property type="nucleotide sequence ID" value="NZ_LMZQ01000003.1"/>
</dbReference>
<dbReference type="OrthoDB" id="661307at2"/>
<keyword evidence="2" id="KW-1185">Reference proteome</keyword>
<evidence type="ECO:0000313" key="2">
    <source>
        <dbReference type="Proteomes" id="UP000051950"/>
    </source>
</evidence>
<dbReference type="EMBL" id="LMZQ01000003">
    <property type="protein sequence ID" value="KRT17144.1"/>
    <property type="molecule type" value="Genomic_DNA"/>
</dbReference>
<organism evidence="1 2">
    <name type="scientific">Pedobacter ginsenosidimutans</name>
    <dbReference type="NCBI Taxonomy" id="687842"/>
    <lineage>
        <taxon>Bacteria</taxon>
        <taxon>Pseudomonadati</taxon>
        <taxon>Bacteroidota</taxon>
        <taxon>Sphingobacteriia</taxon>
        <taxon>Sphingobacteriales</taxon>
        <taxon>Sphingobacteriaceae</taxon>
        <taxon>Pedobacter</taxon>
    </lineage>
</organism>
<protein>
    <submittedName>
        <fullName evidence="1">Uncharacterized protein</fullName>
    </submittedName>
</protein>
<dbReference type="Proteomes" id="UP000051950">
    <property type="component" value="Unassembled WGS sequence"/>
</dbReference>